<dbReference type="AlphaFoldDB" id="A0A1L8MKU5"/>
<dbReference type="InterPro" id="IPR036249">
    <property type="entry name" value="Thioredoxin-like_sf"/>
</dbReference>
<sequence length="118" mass="13092">MEFQEAISYFTEITMNQLLKKQNAKEDFILFLGRPTCSFCRRFAPKLAQVSQEKELTVYYIPSDSLADFEAIQEFRASNKIQTVPALVVGNAGSVKVVCDSSLSPSEIVDFILGGSGK</sequence>
<proteinExistence type="predicted"/>
<evidence type="ECO:0000313" key="2">
    <source>
        <dbReference type="Proteomes" id="UP000182015"/>
    </source>
</evidence>
<reference evidence="2" key="1">
    <citation type="submission" date="2016-06" db="EMBL/GenBank/DDBJ databases">
        <authorList>
            <person name="de Vries S.P.W."/>
            <person name="Hadjirin N.F."/>
            <person name="Lay E.M."/>
            <person name="Zadoks R.N."/>
            <person name="Peacock S.J."/>
            <person name="Parkhill J."/>
            <person name="Grant A.J."/>
            <person name="Mcdougall S."/>
            <person name="Holmes M.A."/>
        </authorList>
    </citation>
    <scope>NUCLEOTIDE SEQUENCE [LARGE SCALE GENOMIC DNA]</scope>
    <source>
        <strain evidence="2">NZ1587</strain>
    </source>
</reference>
<organism evidence="1 2">
    <name type="scientific">Streptococcus bovimastitidis</name>
    <dbReference type="NCBI Taxonomy" id="1856638"/>
    <lineage>
        <taxon>Bacteria</taxon>
        <taxon>Bacillati</taxon>
        <taxon>Bacillota</taxon>
        <taxon>Bacilli</taxon>
        <taxon>Lactobacillales</taxon>
        <taxon>Streptococcaceae</taxon>
        <taxon>Streptococcus</taxon>
    </lineage>
</organism>
<dbReference type="STRING" id="1856638.A9Q68_09400"/>
<dbReference type="Pfam" id="PF20207">
    <property type="entry name" value="DUF6568"/>
    <property type="match status" value="1"/>
</dbReference>
<protein>
    <submittedName>
        <fullName evidence="1">Thiol reductase thioredoxin</fullName>
    </submittedName>
</protein>
<accession>A0A1L8MKU5</accession>
<dbReference type="Gene3D" id="3.40.30.10">
    <property type="entry name" value="Glutaredoxin"/>
    <property type="match status" value="1"/>
</dbReference>
<dbReference type="OrthoDB" id="9792987at2"/>
<gene>
    <name evidence="1" type="ORF">A9Q68_09400</name>
</gene>
<dbReference type="Proteomes" id="UP000182015">
    <property type="component" value="Unassembled WGS sequence"/>
</dbReference>
<name>A0A1L8MKU5_9STRE</name>
<evidence type="ECO:0000313" key="1">
    <source>
        <dbReference type="EMBL" id="OJF71387.1"/>
    </source>
</evidence>
<comment type="caution">
    <text evidence="1">The sequence shown here is derived from an EMBL/GenBank/DDBJ whole genome shotgun (WGS) entry which is preliminary data.</text>
</comment>
<dbReference type="SUPFAM" id="SSF52833">
    <property type="entry name" value="Thioredoxin-like"/>
    <property type="match status" value="1"/>
</dbReference>
<dbReference type="CDD" id="cd02947">
    <property type="entry name" value="TRX_family"/>
    <property type="match status" value="1"/>
</dbReference>
<dbReference type="RefSeq" id="WP_071794450.1">
    <property type="nucleotide sequence ID" value="NZ_LZDD01000003.1"/>
</dbReference>
<dbReference type="EMBL" id="LZDD01000003">
    <property type="protein sequence ID" value="OJF71387.1"/>
    <property type="molecule type" value="Genomic_DNA"/>
</dbReference>
<keyword evidence="2" id="KW-1185">Reference proteome</keyword>
<dbReference type="InterPro" id="IPR046698">
    <property type="entry name" value="PedC-like"/>
</dbReference>